<dbReference type="EMBL" id="GL876966">
    <property type="protein sequence ID" value="KLU81594.1"/>
    <property type="molecule type" value="Genomic_DNA"/>
</dbReference>
<reference evidence="2" key="2">
    <citation type="submission" date="2010-05" db="EMBL/GenBank/DDBJ databases">
        <title>The Genome Sequence of Magnaporthe poae strain ATCC 64411.</title>
        <authorList>
            <consortium name="The Broad Institute Genome Sequencing Platform"/>
            <consortium name="Broad Institute Genome Sequencing Center for Infectious Disease"/>
            <person name="Ma L.-J."/>
            <person name="Dead R."/>
            <person name="Young S."/>
            <person name="Zeng Q."/>
            <person name="Koehrsen M."/>
            <person name="Alvarado L."/>
            <person name="Berlin A."/>
            <person name="Chapman S.B."/>
            <person name="Chen Z."/>
            <person name="Freedman E."/>
            <person name="Gellesch M."/>
            <person name="Goldberg J."/>
            <person name="Griggs A."/>
            <person name="Gujja S."/>
            <person name="Heilman E.R."/>
            <person name="Heiman D."/>
            <person name="Hepburn T."/>
            <person name="Howarth C."/>
            <person name="Jen D."/>
            <person name="Larson L."/>
            <person name="Mehta T."/>
            <person name="Neiman D."/>
            <person name="Pearson M."/>
            <person name="Roberts A."/>
            <person name="Saif S."/>
            <person name="Shea T."/>
            <person name="Shenoy N."/>
            <person name="Sisk P."/>
            <person name="Stolte C."/>
            <person name="Sykes S."/>
            <person name="Walk T."/>
            <person name="White J."/>
            <person name="Yandava C."/>
            <person name="Haas B."/>
            <person name="Nusbaum C."/>
            <person name="Birren B."/>
        </authorList>
    </citation>
    <scope>NUCLEOTIDE SEQUENCE</scope>
    <source>
        <strain evidence="2">ATCC 64411</strain>
    </source>
</reference>
<feature type="compositionally biased region" description="Basic and acidic residues" evidence="1">
    <location>
        <begin position="22"/>
        <end position="53"/>
    </location>
</feature>
<reference evidence="3" key="5">
    <citation type="submission" date="2015-06" db="UniProtKB">
        <authorList>
            <consortium name="EnsemblFungi"/>
        </authorList>
    </citation>
    <scope>IDENTIFICATION</scope>
    <source>
        <strain evidence="3">ATCC 64411</strain>
    </source>
</reference>
<organism evidence="3 4">
    <name type="scientific">Magnaporthiopsis poae (strain ATCC 64411 / 73-15)</name>
    <name type="common">Kentucky bluegrass fungus</name>
    <name type="synonym">Magnaporthe poae</name>
    <dbReference type="NCBI Taxonomy" id="644358"/>
    <lineage>
        <taxon>Eukaryota</taxon>
        <taxon>Fungi</taxon>
        <taxon>Dikarya</taxon>
        <taxon>Ascomycota</taxon>
        <taxon>Pezizomycotina</taxon>
        <taxon>Sordariomycetes</taxon>
        <taxon>Sordariomycetidae</taxon>
        <taxon>Magnaporthales</taxon>
        <taxon>Magnaporthaceae</taxon>
        <taxon>Magnaporthiopsis</taxon>
    </lineage>
</organism>
<sequence length="123" mass="14793">MYPNAELRAKPAAVGGLGANALERRLEINREKKMEEGEARGRAGRRDKDDHDSHHHHHHSRHGYHHDDPQHHHHHHHSHRHHHSRHDGVDHVYDEVYEEHPVRRRRSLDDPERRPYRPLDQRP</sequence>
<dbReference type="Proteomes" id="UP000011715">
    <property type="component" value="Unassembled WGS sequence"/>
</dbReference>
<evidence type="ECO:0000256" key="1">
    <source>
        <dbReference type="SAM" id="MobiDB-lite"/>
    </source>
</evidence>
<evidence type="ECO:0000313" key="2">
    <source>
        <dbReference type="EMBL" id="KLU81594.1"/>
    </source>
</evidence>
<dbReference type="AlphaFoldDB" id="A0A0C4DLN5"/>
<dbReference type="EnsemblFungi" id="MAPG_00679T0">
    <property type="protein sequence ID" value="MAPG_00679T0"/>
    <property type="gene ID" value="MAPG_00679"/>
</dbReference>
<evidence type="ECO:0000313" key="4">
    <source>
        <dbReference type="Proteomes" id="UP000011715"/>
    </source>
</evidence>
<proteinExistence type="predicted"/>
<dbReference type="EMBL" id="ADBL01000159">
    <property type="status" value="NOT_ANNOTATED_CDS"/>
    <property type="molecule type" value="Genomic_DNA"/>
</dbReference>
<gene>
    <name evidence="2" type="ORF">MAPG_00679</name>
</gene>
<reference evidence="2" key="3">
    <citation type="submission" date="2011-03" db="EMBL/GenBank/DDBJ databases">
        <title>Annotation of Magnaporthe poae ATCC 64411.</title>
        <authorList>
            <person name="Ma L.-J."/>
            <person name="Dead R."/>
            <person name="Young S.K."/>
            <person name="Zeng Q."/>
            <person name="Gargeya S."/>
            <person name="Fitzgerald M."/>
            <person name="Haas B."/>
            <person name="Abouelleil A."/>
            <person name="Alvarado L."/>
            <person name="Arachchi H.M."/>
            <person name="Berlin A."/>
            <person name="Brown A."/>
            <person name="Chapman S.B."/>
            <person name="Chen Z."/>
            <person name="Dunbar C."/>
            <person name="Freedman E."/>
            <person name="Gearin G."/>
            <person name="Gellesch M."/>
            <person name="Goldberg J."/>
            <person name="Griggs A."/>
            <person name="Gujja S."/>
            <person name="Heiman D."/>
            <person name="Howarth C."/>
            <person name="Larson L."/>
            <person name="Lui A."/>
            <person name="MacDonald P.J.P."/>
            <person name="Mehta T."/>
            <person name="Montmayeur A."/>
            <person name="Murphy C."/>
            <person name="Neiman D."/>
            <person name="Pearson M."/>
            <person name="Priest M."/>
            <person name="Roberts A."/>
            <person name="Saif S."/>
            <person name="Shea T."/>
            <person name="Shenoy N."/>
            <person name="Sisk P."/>
            <person name="Stolte C."/>
            <person name="Sykes S."/>
            <person name="Yandava C."/>
            <person name="Wortman J."/>
            <person name="Nusbaum C."/>
            <person name="Birren B."/>
        </authorList>
    </citation>
    <scope>NUCLEOTIDE SEQUENCE</scope>
    <source>
        <strain evidence="2">ATCC 64411</strain>
    </source>
</reference>
<dbReference type="STRING" id="644358.A0A0C4DLN5"/>
<reference evidence="3" key="4">
    <citation type="journal article" date="2015" name="G3 (Bethesda)">
        <title>Genome sequences of three phytopathogenic species of the Magnaporthaceae family of fungi.</title>
        <authorList>
            <person name="Okagaki L.H."/>
            <person name="Nunes C.C."/>
            <person name="Sailsbery J."/>
            <person name="Clay B."/>
            <person name="Brown D."/>
            <person name="John T."/>
            <person name="Oh Y."/>
            <person name="Young N."/>
            <person name="Fitzgerald M."/>
            <person name="Haas B.J."/>
            <person name="Zeng Q."/>
            <person name="Young S."/>
            <person name="Adiconis X."/>
            <person name="Fan L."/>
            <person name="Levin J.Z."/>
            <person name="Mitchell T.K."/>
            <person name="Okubara P.A."/>
            <person name="Farman M.L."/>
            <person name="Kohn L.M."/>
            <person name="Birren B."/>
            <person name="Ma L.-J."/>
            <person name="Dean R.A."/>
        </authorList>
    </citation>
    <scope>NUCLEOTIDE SEQUENCE</scope>
    <source>
        <strain evidence="3">ATCC 64411 / 73-15</strain>
    </source>
</reference>
<keyword evidence="4" id="KW-1185">Reference proteome</keyword>
<feature type="compositionally biased region" description="Basic and acidic residues" evidence="1">
    <location>
        <begin position="86"/>
        <end position="123"/>
    </location>
</feature>
<accession>A0A0C4DLN5</accession>
<protein>
    <submittedName>
        <fullName evidence="2 3">Uncharacterized protein</fullName>
    </submittedName>
</protein>
<reference evidence="4" key="1">
    <citation type="submission" date="2010-05" db="EMBL/GenBank/DDBJ databases">
        <title>The genome sequence of Magnaporthe poae strain ATCC 64411.</title>
        <authorList>
            <person name="Ma L.-J."/>
            <person name="Dead R."/>
            <person name="Young S."/>
            <person name="Zeng Q."/>
            <person name="Koehrsen M."/>
            <person name="Alvarado L."/>
            <person name="Berlin A."/>
            <person name="Chapman S.B."/>
            <person name="Chen Z."/>
            <person name="Freedman E."/>
            <person name="Gellesch M."/>
            <person name="Goldberg J."/>
            <person name="Griggs A."/>
            <person name="Gujja S."/>
            <person name="Heilman E.R."/>
            <person name="Heiman D."/>
            <person name="Hepburn T."/>
            <person name="Howarth C."/>
            <person name="Jen D."/>
            <person name="Larson L."/>
            <person name="Mehta T."/>
            <person name="Neiman D."/>
            <person name="Pearson M."/>
            <person name="Roberts A."/>
            <person name="Saif S."/>
            <person name="Shea T."/>
            <person name="Shenoy N."/>
            <person name="Sisk P."/>
            <person name="Stolte C."/>
            <person name="Sykes S."/>
            <person name="Walk T."/>
            <person name="White J."/>
            <person name="Yandava C."/>
            <person name="Haas B."/>
            <person name="Nusbaum C."/>
            <person name="Birren B."/>
        </authorList>
    </citation>
    <scope>NUCLEOTIDE SEQUENCE [LARGE SCALE GENOMIC DNA]</scope>
    <source>
        <strain evidence="4">ATCC 64411 / 73-15</strain>
    </source>
</reference>
<dbReference type="VEuPathDB" id="FungiDB:MAPG_00679"/>
<evidence type="ECO:0000313" key="3">
    <source>
        <dbReference type="EnsemblFungi" id="MAPG_00679T0"/>
    </source>
</evidence>
<name>A0A0C4DLN5_MAGP6</name>
<feature type="compositionally biased region" description="Basic residues" evidence="1">
    <location>
        <begin position="54"/>
        <end position="64"/>
    </location>
</feature>
<feature type="region of interest" description="Disordered" evidence="1">
    <location>
        <begin position="1"/>
        <end position="123"/>
    </location>
</feature>
<feature type="compositionally biased region" description="Basic residues" evidence="1">
    <location>
        <begin position="71"/>
        <end position="85"/>
    </location>
</feature>